<keyword evidence="2" id="KW-0472">Membrane</keyword>
<dbReference type="Pfam" id="PF25231">
    <property type="entry name" value="DUF7847"/>
    <property type="match status" value="1"/>
</dbReference>
<dbReference type="EMBL" id="ACFG01000004">
    <property type="protein sequence ID" value="EEH64367.1"/>
    <property type="molecule type" value="Genomic_DNA"/>
</dbReference>
<gene>
    <name evidence="4" type="ORF">HMPREF0044_0104</name>
</gene>
<organism evidence="4 5">
    <name type="scientific">Gleimia coleocanis DSM 15436</name>
    <dbReference type="NCBI Taxonomy" id="525245"/>
    <lineage>
        <taxon>Bacteria</taxon>
        <taxon>Bacillati</taxon>
        <taxon>Actinomycetota</taxon>
        <taxon>Actinomycetes</taxon>
        <taxon>Actinomycetales</taxon>
        <taxon>Actinomycetaceae</taxon>
        <taxon>Gleimia</taxon>
    </lineage>
</organism>
<feature type="transmembrane region" description="Helical" evidence="2">
    <location>
        <begin position="276"/>
        <end position="298"/>
    </location>
</feature>
<feature type="transmembrane region" description="Helical" evidence="2">
    <location>
        <begin position="374"/>
        <end position="406"/>
    </location>
</feature>
<keyword evidence="5" id="KW-1185">Reference proteome</keyword>
<keyword evidence="2" id="KW-1133">Transmembrane helix</keyword>
<feature type="region of interest" description="Disordered" evidence="1">
    <location>
        <begin position="1"/>
        <end position="82"/>
    </location>
</feature>
<keyword evidence="2" id="KW-0812">Transmembrane</keyword>
<evidence type="ECO:0000313" key="5">
    <source>
        <dbReference type="Proteomes" id="UP000010301"/>
    </source>
</evidence>
<comment type="caution">
    <text evidence="4">The sequence shown here is derived from an EMBL/GenBank/DDBJ whole genome shotgun (WGS) entry which is preliminary data.</text>
</comment>
<feature type="transmembrane region" description="Helical" evidence="2">
    <location>
        <begin position="144"/>
        <end position="165"/>
    </location>
</feature>
<feature type="transmembrane region" description="Helical" evidence="2">
    <location>
        <begin position="237"/>
        <end position="264"/>
    </location>
</feature>
<feature type="compositionally biased region" description="Polar residues" evidence="1">
    <location>
        <begin position="1"/>
        <end position="15"/>
    </location>
</feature>
<evidence type="ECO:0000256" key="2">
    <source>
        <dbReference type="SAM" id="Phobius"/>
    </source>
</evidence>
<sequence>MSNEYNPYQPTNPDMPTSPAGWDGNAPQQTPAPQQPTYGQQPGYAQQPGYGYPQQGTQPQQPAYGQPGYGVPGYGQPAYGQPTGYPQQTAGYGYQDANYQAGYATSANFTWANAKPGIVPIRPLQLGDVFSGAVSLLRYNPKTILGLTAVVAGLGALISVFFILATGSLLNINDFATDSDLVPSALFSSLGSTSYFSSLLLGLLAGPLAVATLAAVRGQKPSISELWQMVKPNFGKFILTSLLVGFIYVLLLVVALVAVFGVSFLLLGSSSTESDAFTSIFVLFLLALLIVGPLYLVLSIKLFFSTPATVIQGLSPISALSYSWNLSKGYFWRLLGMSLLFSLTLGMATSMLSFPLSAILNLPVFFFATEPTTALLFASVAGILSSSIIQIITLPLTTGFNTLLYVDMRIRKEGYDIELLSSGQLG</sequence>
<dbReference type="AlphaFoldDB" id="C0VY64"/>
<reference evidence="4 5" key="1">
    <citation type="submission" date="2009-01" db="EMBL/GenBank/DDBJ databases">
        <authorList>
            <person name="Qin X."/>
            <person name="Bachman B."/>
            <person name="Battles P."/>
            <person name="Bell A."/>
            <person name="Bess C."/>
            <person name="Bickham C."/>
            <person name="Chaboub L."/>
            <person name="Chen D."/>
            <person name="Coyle M."/>
            <person name="Deiros D.R."/>
            <person name="Dinh H."/>
            <person name="Forbes L."/>
            <person name="Fowler G."/>
            <person name="Francisco L."/>
            <person name="Fu Q."/>
            <person name="Gubbala S."/>
            <person name="Hale W."/>
            <person name="Han Y."/>
            <person name="Hemphill L."/>
            <person name="Highlander S.K."/>
            <person name="Hirani K."/>
            <person name="Hogues M."/>
            <person name="Jackson L."/>
            <person name="Jakkamsetti A."/>
            <person name="Javaid M."/>
            <person name="Jiang H."/>
            <person name="Korchina V."/>
            <person name="Kovar C."/>
            <person name="Lara F."/>
            <person name="Lee S."/>
            <person name="Mata R."/>
            <person name="Mathew T."/>
            <person name="Moen C."/>
            <person name="Morales K."/>
            <person name="Munidasa M."/>
            <person name="Nazareth L."/>
            <person name="Ngo R."/>
            <person name="Nguyen L."/>
            <person name="Okwuonu G."/>
            <person name="Ongeri F."/>
            <person name="Patil S."/>
            <person name="Petrosino J."/>
            <person name="Pham C."/>
            <person name="Pham P."/>
            <person name="Pu L.-L."/>
            <person name="Puazo M."/>
            <person name="Raj R."/>
            <person name="Reid J."/>
            <person name="Rouhana J."/>
            <person name="Saada N."/>
            <person name="Shang Y."/>
            <person name="Simmons D."/>
            <person name="Thornton R."/>
            <person name="Warren J."/>
            <person name="Weissenberger G."/>
            <person name="Zhang J."/>
            <person name="Zhang L."/>
            <person name="Zhou C."/>
            <person name="Zhu D."/>
            <person name="Muzny D."/>
            <person name="Worley K."/>
            <person name="Gibbs R."/>
        </authorList>
    </citation>
    <scope>NUCLEOTIDE SEQUENCE [LARGE SCALE GENOMIC DNA]</scope>
    <source>
        <strain evidence="4 5">DSM 15436</strain>
    </source>
</reference>
<feature type="domain" description="DUF7847" evidence="3">
    <location>
        <begin position="124"/>
        <end position="405"/>
    </location>
</feature>
<feature type="compositionally biased region" description="Low complexity" evidence="1">
    <location>
        <begin position="27"/>
        <end position="66"/>
    </location>
</feature>
<dbReference type="eggNOG" id="COG4223">
    <property type="taxonomic scope" value="Bacteria"/>
</dbReference>
<dbReference type="RefSeq" id="WP_006547101.1">
    <property type="nucleotide sequence ID" value="NZ_DS999545.1"/>
</dbReference>
<evidence type="ECO:0000256" key="1">
    <source>
        <dbReference type="SAM" id="MobiDB-lite"/>
    </source>
</evidence>
<dbReference type="Proteomes" id="UP000010301">
    <property type="component" value="Unassembled WGS sequence"/>
</dbReference>
<dbReference type="InterPro" id="IPR057169">
    <property type="entry name" value="DUF7847"/>
</dbReference>
<dbReference type="HOGENOM" id="CLU_036814_0_1_11"/>
<feature type="transmembrane region" description="Helical" evidence="2">
    <location>
        <begin position="195"/>
        <end position="216"/>
    </location>
</feature>
<proteinExistence type="predicted"/>
<dbReference type="STRING" id="525245.HMPREF0044_0104"/>
<evidence type="ECO:0000259" key="3">
    <source>
        <dbReference type="Pfam" id="PF25231"/>
    </source>
</evidence>
<evidence type="ECO:0000313" key="4">
    <source>
        <dbReference type="EMBL" id="EEH64367.1"/>
    </source>
</evidence>
<accession>C0VY64</accession>
<protein>
    <recommendedName>
        <fullName evidence="3">DUF7847 domain-containing protein</fullName>
    </recommendedName>
</protein>
<dbReference type="OrthoDB" id="121140at2"/>
<name>C0VY64_9ACTO</name>